<evidence type="ECO:0000313" key="3">
    <source>
        <dbReference type="Proteomes" id="UP000481861"/>
    </source>
</evidence>
<proteinExistence type="predicted"/>
<evidence type="ECO:0000256" key="1">
    <source>
        <dbReference type="SAM" id="MobiDB-lite"/>
    </source>
</evidence>
<dbReference type="EMBL" id="JAADJZ010000001">
    <property type="protein sequence ID" value="KAF2877937.1"/>
    <property type="molecule type" value="Genomic_DNA"/>
</dbReference>
<reference evidence="2 3" key="1">
    <citation type="submission" date="2020-01" db="EMBL/GenBank/DDBJ databases">
        <authorList>
            <consortium name="DOE Joint Genome Institute"/>
            <person name="Haridas S."/>
            <person name="Albert R."/>
            <person name="Binder M."/>
            <person name="Bloem J."/>
            <person name="Labutti K."/>
            <person name="Salamov A."/>
            <person name="Andreopoulos B."/>
            <person name="Baker S.E."/>
            <person name="Barry K."/>
            <person name="Bills G."/>
            <person name="Bluhm B.H."/>
            <person name="Cannon C."/>
            <person name="Castanera R."/>
            <person name="Culley D.E."/>
            <person name="Daum C."/>
            <person name="Ezra D."/>
            <person name="Gonzalez J.B."/>
            <person name="Henrissat B."/>
            <person name="Kuo A."/>
            <person name="Liang C."/>
            <person name="Lipzen A."/>
            <person name="Lutzoni F."/>
            <person name="Magnuson J."/>
            <person name="Mondo S."/>
            <person name="Nolan M."/>
            <person name="Ohm R."/>
            <person name="Pangilinan J."/>
            <person name="Park H.-J.H."/>
            <person name="Ramirez L."/>
            <person name="Alfaro M."/>
            <person name="Sun H."/>
            <person name="Tritt A."/>
            <person name="Yoshinaga Y."/>
            <person name="Zwiers L.-H.L."/>
            <person name="Turgeon B.G."/>
            <person name="Goodwin S.B."/>
            <person name="Spatafora J.W."/>
            <person name="Crous P.W."/>
            <person name="Grigoriev I.V."/>
        </authorList>
    </citation>
    <scope>NUCLEOTIDE SEQUENCE [LARGE SCALE GENOMIC DNA]</scope>
    <source>
        <strain evidence="2 3">CBS 611.86</strain>
    </source>
</reference>
<evidence type="ECO:0000313" key="2">
    <source>
        <dbReference type="EMBL" id="KAF2877937.1"/>
    </source>
</evidence>
<dbReference type="AlphaFoldDB" id="A0A7C8IEX7"/>
<organism evidence="2 3">
    <name type="scientific">Massariosphaeria phaeospora</name>
    <dbReference type="NCBI Taxonomy" id="100035"/>
    <lineage>
        <taxon>Eukaryota</taxon>
        <taxon>Fungi</taxon>
        <taxon>Dikarya</taxon>
        <taxon>Ascomycota</taxon>
        <taxon>Pezizomycotina</taxon>
        <taxon>Dothideomycetes</taxon>
        <taxon>Pleosporomycetidae</taxon>
        <taxon>Pleosporales</taxon>
        <taxon>Pleosporales incertae sedis</taxon>
        <taxon>Massariosphaeria</taxon>
    </lineage>
</organism>
<gene>
    <name evidence="2" type="ORF">BDV95DRAFT_556363</name>
</gene>
<protein>
    <submittedName>
        <fullName evidence="2">Uncharacterized protein</fullName>
    </submittedName>
</protein>
<sequence>MSIMAPTLRYCPAGSAYVTPKRTGPQNLAMRAAVGRAAAQHQHQYRLLFTVSYPTSRPSHPTPRSLYLAVMAGTTVGSSLAGGCSGMGVLAATEGRGRCWGELQVRSSYVESGGLGIAERERDARHGYSVRAPFERWRRLRERGSKPGTDVDERKKGDLGPPTRHMRRTIEHAWGNCIYVYTSTT</sequence>
<name>A0A7C8IEX7_9PLEO</name>
<feature type="compositionally biased region" description="Basic and acidic residues" evidence="1">
    <location>
        <begin position="140"/>
        <end position="158"/>
    </location>
</feature>
<keyword evidence="3" id="KW-1185">Reference proteome</keyword>
<accession>A0A7C8IEX7</accession>
<dbReference type="Proteomes" id="UP000481861">
    <property type="component" value="Unassembled WGS sequence"/>
</dbReference>
<comment type="caution">
    <text evidence="2">The sequence shown here is derived from an EMBL/GenBank/DDBJ whole genome shotgun (WGS) entry which is preliminary data.</text>
</comment>
<feature type="region of interest" description="Disordered" evidence="1">
    <location>
        <begin position="140"/>
        <end position="164"/>
    </location>
</feature>